<comment type="caution">
    <text evidence="1">The sequence shown here is derived from an EMBL/GenBank/DDBJ whole genome shotgun (WGS) entry which is preliminary data.</text>
</comment>
<protein>
    <submittedName>
        <fullName evidence="1">Phage protein</fullName>
    </submittedName>
</protein>
<dbReference type="eggNOG" id="ENOG50330WF">
    <property type="taxonomic scope" value="Bacteria"/>
</dbReference>
<organism evidence="1 2">
    <name type="scientific">Lactococcus garvieae DCC43</name>
    <dbReference type="NCBI Taxonomy" id="1231377"/>
    <lineage>
        <taxon>Bacteria</taxon>
        <taxon>Bacillati</taxon>
        <taxon>Bacillota</taxon>
        <taxon>Bacilli</taxon>
        <taxon>Lactobacillales</taxon>
        <taxon>Streptococcaceae</taxon>
        <taxon>Lactococcus</taxon>
    </lineage>
</organism>
<dbReference type="InterPro" id="IPR035286">
    <property type="entry name" value="DUF5361"/>
</dbReference>
<evidence type="ECO:0000313" key="1">
    <source>
        <dbReference type="EMBL" id="EKF50905.1"/>
    </source>
</evidence>
<dbReference type="EMBL" id="AMQS01000030">
    <property type="protein sequence ID" value="EKF50905.1"/>
    <property type="molecule type" value="Genomic_DNA"/>
</dbReference>
<gene>
    <name evidence="1" type="ORF">C426_1728</name>
</gene>
<dbReference type="PATRIC" id="fig|1231377.3.peg.1707"/>
<dbReference type="Pfam" id="PF17318">
    <property type="entry name" value="DUF5361"/>
    <property type="match status" value="1"/>
</dbReference>
<sequence>MKLAGQSVPLETMLLAGIQDRLNISLWFKTKDGQKGKNKPKMVVDILNKPVEKPKRKIQFHSGEEFEKYRQQLFRNGGEN</sequence>
<evidence type="ECO:0000313" key="2">
    <source>
        <dbReference type="Proteomes" id="UP000006787"/>
    </source>
</evidence>
<name>K2PHI6_9LACT</name>
<dbReference type="AlphaFoldDB" id="K2PHI6"/>
<dbReference type="Proteomes" id="UP000006787">
    <property type="component" value="Unassembled WGS sequence"/>
</dbReference>
<proteinExistence type="predicted"/>
<accession>K2PHI6</accession>
<reference evidence="1 2" key="1">
    <citation type="journal article" date="2012" name="J. Bacteriol.">
        <title>Genome Sequence of the Bacteriocin-Producing Strain Lactococcus garvieae DCC43.</title>
        <authorList>
            <person name="Gabrielsen C."/>
            <person name="Brede D.A."/>
            <person name="Hernandez P.E."/>
            <person name="Nes I.F."/>
            <person name="Diep D.B."/>
        </authorList>
    </citation>
    <scope>NUCLEOTIDE SEQUENCE [LARGE SCALE GENOMIC DNA]</scope>
    <source>
        <strain evidence="1 2">DCC43</strain>
    </source>
</reference>